<keyword evidence="3" id="KW-0547">Nucleotide-binding</keyword>
<keyword evidence="3" id="KW-0067">ATP-binding</keyword>
<dbReference type="RefSeq" id="WP_133629369.1">
    <property type="nucleotide sequence ID" value="NZ_SOAZ01000037.1"/>
</dbReference>
<sequence length="1192" mass="136747">MSRDVTIQDFINAREQILKGIRAEIIGPGSEDIGPDIEHEIITESPLQRYNVGILYPQKNVQNQENDELINTQEENGEIPREESELHETEEIEKFEKKVTTIVRDERNKEIDEQINMANQFLPSSMGLTFFAKGISDSIVVGVKYAEYRLSTFKDACVACDNLDKRKLDDPLLSEFIYEEGGKLKLKKVLNTSDINRLKAEGAVSSDEFENALYKLSAQCSDSNAKFRKEAFVRVPKQAQVTVTFEHGSNIYRKKIFDDSNLELCAFRRQYSDGIISLTIILVNTNEGKPSYRNTFFQPEISIETNNNPGMSFVEYMENPYLEKKEDRGYDEEQSLDLLYRHKKTYAIGHGVSAVYDVDEISRKGKIVSDFMPYFEVPKLNFNIEEISEISERVLPMKNLSDFSKYGKEDIISLLRQFVNAYENWIIGLEKEMQQLEEKFHAAAKRHIEKCRIALKRMYCGVDALEENENVFKAFLLANRAMLMQRVHSKIQSCERYPGESELKEIDYKLVPDSDASWRPFQLAFLLMCIKSIDDPTSFDRDIVDLIWVPTGGGKTEAYLGLTAFTIFLRRLKDPVDGGGTTILMRYTLRLLAAQQFIRSSILICACELIRREGKYKLGKEPITIGLWIGSESTPNKIQEAKELINELYKCTRKEMLESTKEKCNKFQLLKCPWCGTKLVKEIVDGEIKGEWGYSTMPNRMLFCPDEDCEFNAGLPVKVVDEVIYKNPPTLLFGTVDKFAMITWEEEVSRLFALDHGNNTKSPELIIQDELHLISGPLGTIVGLYETAIDKMCSVKGIKPKIIASTATIRRAEEQCRNLYVRQVMQFPAPGLSADDSFFTREIKVDDKNPGRLYVGIMPSGKTLTTVEIRLMATLLQKISMMNIHDEVKDKYWTLVGYFNSLRELGKCSTLVDDDVKDFMRRLANRLADKKALRVIMEADELTSRIPSGLITKTLDRLETAYCRENIENKNYPVNVLLATNMISVGVDVSRLNLMLILGQPKLTSEYIQASSRVGRTFPGLVFTLYDSAKSRDRSHYEQFYSYHQSFYKFVEPTSVTPFSGPARDRALHALLISMVRHIGGLNSEEMATDFREDMEITKEIEDYIVERVKVIDESQIDDVKNEIRSFWYRWIEKIDSLSEGEFLTYSKKDRKHLIKPFGKKDGDTAFETLQSMRNVDFESGVHIIVFGDDDK</sequence>
<dbReference type="InterPro" id="IPR027417">
    <property type="entry name" value="P-loop_NTPase"/>
</dbReference>
<dbReference type="SMART" id="SM00490">
    <property type="entry name" value="HELICc"/>
    <property type="match status" value="1"/>
</dbReference>
<comment type="caution">
    <text evidence="3">The sequence shown here is derived from an EMBL/GenBank/DDBJ whole genome shotgun (WGS) entry which is preliminary data.</text>
</comment>
<dbReference type="PANTHER" id="PTHR47957:SF3">
    <property type="entry name" value="ATP-DEPENDENT HELICASE HRQ1"/>
    <property type="match status" value="1"/>
</dbReference>
<dbReference type="OrthoDB" id="713315at2"/>
<feature type="domain" description="Helicase C-terminal" evidence="2">
    <location>
        <begin position="880"/>
        <end position="1055"/>
    </location>
</feature>
<reference evidence="3 4" key="1">
    <citation type="submission" date="2019-03" db="EMBL/GenBank/DDBJ databases">
        <title>Genomic Encyclopedia of Type Strains, Phase IV (KMG-IV): sequencing the most valuable type-strain genomes for metagenomic binning, comparative biology and taxonomic classification.</title>
        <authorList>
            <person name="Goeker M."/>
        </authorList>
    </citation>
    <scope>NUCLEOTIDE SEQUENCE [LARGE SCALE GENOMIC DNA]</scope>
    <source>
        <strain evidence="3 4">DSM 24455</strain>
    </source>
</reference>
<dbReference type="Gene3D" id="3.40.50.300">
    <property type="entry name" value="P-loop containing nucleotide triphosphate hydrolases"/>
    <property type="match status" value="2"/>
</dbReference>
<proteinExistence type="predicted"/>
<dbReference type="EMBL" id="SOAZ01000037">
    <property type="protein sequence ID" value="TDT46072.1"/>
    <property type="molecule type" value="Genomic_DNA"/>
</dbReference>
<evidence type="ECO:0000313" key="4">
    <source>
        <dbReference type="Proteomes" id="UP000295325"/>
    </source>
</evidence>
<dbReference type="Proteomes" id="UP000295325">
    <property type="component" value="Unassembled WGS sequence"/>
</dbReference>
<accession>A0A4R7K6B7</accession>
<dbReference type="GO" id="GO:0036297">
    <property type="term" value="P:interstrand cross-link repair"/>
    <property type="evidence" value="ECO:0007669"/>
    <property type="project" value="TreeGrafter"/>
</dbReference>
<dbReference type="Pfam" id="PF00271">
    <property type="entry name" value="Helicase_C"/>
    <property type="match status" value="1"/>
</dbReference>
<organism evidence="3 4">
    <name type="scientific">Fonticella tunisiensis</name>
    <dbReference type="NCBI Taxonomy" id="1096341"/>
    <lineage>
        <taxon>Bacteria</taxon>
        <taxon>Bacillati</taxon>
        <taxon>Bacillota</taxon>
        <taxon>Clostridia</taxon>
        <taxon>Eubacteriales</taxon>
        <taxon>Clostridiaceae</taxon>
        <taxon>Fonticella</taxon>
    </lineage>
</organism>
<dbReference type="GO" id="GO:0006289">
    <property type="term" value="P:nucleotide-excision repair"/>
    <property type="evidence" value="ECO:0007669"/>
    <property type="project" value="TreeGrafter"/>
</dbReference>
<keyword evidence="3" id="KW-0347">Helicase</keyword>
<dbReference type="InterPro" id="IPR001650">
    <property type="entry name" value="Helicase_C-like"/>
</dbReference>
<keyword evidence="3" id="KW-0378">Hydrolase</keyword>
<feature type="coiled-coil region" evidence="1">
    <location>
        <begin position="419"/>
        <end position="446"/>
    </location>
</feature>
<name>A0A4R7K6B7_9CLOT</name>
<gene>
    <name evidence="3" type="ORF">EDD71_13710</name>
</gene>
<evidence type="ECO:0000259" key="2">
    <source>
        <dbReference type="PROSITE" id="PS51194"/>
    </source>
</evidence>
<dbReference type="GO" id="GO:0043138">
    <property type="term" value="F:3'-5' DNA helicase activity"/>
    <property type="evidence" value="ECO:0007669"/>
    <property type="project" value="TreeGrafter"/>
</dbReference>
<dbReference type="PANTHER" id="PTHR47957">
    <property type="entry name" value="ATP-DEPENDENT HELICASE HRQ1"/>
    <property type="match status" value="1"/>
</dbReference>
<dbReference type="PROSITE" id="PS51194">
    <property type="entry name" value="HELICASE_CTER"/>
    <property type="match status" value="1"/>
</dbReference>
<evidence type="ECO:0000313" key="3">
    <source>
        <dbReference type="EMBL" id="TDT46072.1"/>
    </source>
</evidence>
<dbReference type="SUPFAM" id="SSF52540">
    <property type="entry name" value="P-loop containing nucleoside triphosphate hydrolases"/>
    <property type="match status" value="1"/>
</dbReference>
<evidence type="ECO:0000256" key="1">
    <source>
        <dbReference type="SAM" id="Coils"/>
    </source>
</evidence>
<keyword evidence="4" id="KW-1185">Reference proteome</keyword>
<protein>
    <submittedName>
        <fullName evidence="3">Helicase-like protein</fullName>
    </submittedName>
</protein>
<keyword evidence="1" id="KW-0175">Coiled coil</keyword>
<dbReference type="AlphaFoldDB" id="A0A4R7K6B7"/>
<dbReference type="CDD" id="cd18785">
    <property type="entry name" value="SF2_C"/>
    <property type="match status" value="1"/>
</dbReference>